<dbReference type="InterPro" id="IPR029063">
    <property type="entry name" value="SAM-dependent_MTases_sf"/>
</dbReference>
<accession>A0A2V5L2D3</accession>
<keyword evidence="2" id="KW-0808">Transferase</keyword>
<evidence type="ECO:0000259" key="1">
    <source>
        <dbReference type="Pfam" id="PF13649"/>
    </source>
</evidence>
<dbReference type="SUPFAM" id="SSF53335">
    <property type="entry name" value="S-adenosyl-L-methionine-dependent methyltransferases"/>
    <property type="match status" value="1"/>
</dbReference>
<keyword evidence="3" id="KW-1185">Reference proteome</keyword>
<dbReference type="InterPro" id="IPR041698">
    <property type="entry name" value="Methyltransf_25"/>
</dbReference>
<comment type="caution">
    <text evidence="2">The sequence shown here is derived from an EMBL/GenBank/DDBJ whole genome shotgun (WGS) entry which is preliminary data.</text>
</comment>
<evidence type="ECO:0000313" key="2">
    <source>
        <dbReference type="EMBL" id="PYI64632.1"/>
    </source>
</evidence>
<dbReference type="GO" id="GO:0032259">
    <property type="term" value="P:methylation"/>
    <property type="evidence" value="ECO:0007669"/>
    <property type="project" value="UniProtKB-KW"/>
</dbReference>
<dbReference type="Proteomes" id="UP000247832">
    <property type="component" value="Unassembled WGS sequence"/>
</dbReference>
<dbReference type="Gene3D" id="3.40.50.150">
    <property type="entry name" value="Vaccinia Virus protein VP39"/>
    <property type="match status" value="1"/>
</dbReference>
<evidence type="ECO:0000313" key="3">
    <source>
        <dbReference type="Proteomes" id="UP000247832"/>
    </source>
</evidence>
<reference evidence="2 3" key="1">
    <citation type="submission" date="2018-05" db="EMBL/GenBank/DDBJ databases">
        <title>Genetic diversity of glacier-inhabiting Cryobacterium bacteria in China and description of Cryobacterium mengkeensis sp. nov. and Arthrobacter glacialis sp. nov.</title>
        <authorList>
            <person name="Liu Q."/>
            <person name="Xin Y.-H."/>
        </authorList>
    </citation>
    <scope>NUCLEOTIDE SEQUENCE [LARGE SCALE GENOMIC DNA]</scope>
    <source>
        <strain evidence="2 3">LI2</strain>
    </source>
</reference>
<dbReference type="AlphaFoldDB" id="A0A2V5L2D3"/>
<organism evidence="2 3">
    <name type="scientific">Arthrobacter livingstonensis</name>
    <dbReference type="NCBI Taxonomy" id="670078"/>
    <lineage>
        <taxon>Bacteria</taxon>
        <taxon>Bacillati</taxon>
        <taxon>Actinomycetota</taxon>
        <taxon>Actinomycetes</taxon>
        <taxon>Micrococcales</taxon>
        <taxon>Micrococcaceae</taxon>
        <taxon>Arthrobacter</taxon>
    </lineage>
</organism>
<protein>
    <submittedName>
        <fullName evidence="2">SAM-dependent methyltransferase</fullName>
    </submittedName>
</protein>
<dbReference type="Pfam" id="PF13649">
    <property type="entry name" value="Methyltransf_25"/>
    <property type="match status" value="1"/>
</dbReference>
<gene>
    <name evidence="2" type="ORF">CVV68_21345</name>
</gene>
<proteinExistence type="predicted"/>
<keyword evidence="2" id="KW-0489">Methyltransferase</keyword>
<dbReference type="GO" id="GO:0008168">
    <property type="term" value="F:methyltransferase activity"/>
    <property type="evidence" value="ECO:0007669"/>
    <property type="project" value="UniProtKB-KW"/>
</dbReference>
<dbReference type="OrthoDB" id="4484556at2"/>
<dbReference type="RefSeq" id="WP_110503012.1">
    <property type="nucleotide sequence ID" value="NZ_QJVD01000044.1"/>
</dbReference>
<sequence length="236" mass="24115">MNAVAAAIAAGPGRHGEFFGRGGHDPYERTLLQGRGQLSLRPLERAAPGNPGEVLFSVQDWCAPATDDERALLATLHGPLLDVGCGPGRMLAAAEQAGLAAVGVDPSAGAVRLARSRGVRALQQSIFAPVPHEGLWGSVLLLDGNVGIGGNVSALLSRLSVVAAPGGRILVEADPRPGQDTSYRAVLEDAAGRGSEPFPWAQAGADALGGHAAAAGLAVAGRRILQGRVFVTLRRP</sequence>
<dbReference type="EMBL" id="QJVD01000044">
    <property type="protein sequence ID" value="PYI64632.1"/>
    <property type="molecule type" value="Genomic_DNA"/>
</dbReference>
<name>A0A2V5L2D3_9MICC</name>
<feature type="domain" description="Methyltransferase" evidence="1">
    <location>
        <begin position="81"/>
        <end position="123"/>
    </location>
</feature>